<evidence type="ECO:0000259" key="1">
    <source>
        <dbReference type="PROSITE" id="PS51819"/>
    </source>
</evidence>
<dbReference type="InterPro" id="IPR037523">
    <property type="entry name" value="VOC_core"/>
</dbReference>
<gene>
    <name evidence="2" type="ORF">CA260_06940</name>
</gene>
<feature type="domain" description="VOC" evidence="1">
    <location>
        <begin position="11"/>
        <end position="135"/>
    </location>
</feature>
<reference evidence="2 3" key="1">
    <citation type="journal article" date="2018" name="Genet. Mol. Biol.">
        <title>The genome sequence of Dyella jiangningensis FCAV SCS01 from a lignocellulose-decomposing microbial consortium metagenome reveals potential for biotechnological applications.</title>
        <authorList>
            <person name="Desiderato J.G."/>
            <person name="Alvarenga D.O."/>
            <person name="Constancio M.T.L."/>
            <person name="Alves L.M.C."/>
            <person name="Varani A.M."/>
        </authorList>
    </citation>
    <scope>NUCLEOTIDE SEQUENCE [LARGE SCALE GENOMIC DNA]</scope>
    <source>
        <strain evidence="2 3">FCAV SCS01</strain>
    </source>
</reference>
<dbReference type="EMBL" id="NFZS01000001">
    <property type="protein sequence ID" value="RAO77597.1"/>
    <property type="molecule type" value="Genomic_DNA"/>
</dbReference>
<sequence>MAHGESEVKQHIGSIALVVADYDDAIAWYTTVLGFQLVEDTDMGGGKRWVIVAPPGATETRLLLAKASGAEQAARVGDQTGGRVFLLLHTDDFWRDYERMRGAGAEFCEEPRTESYGTVVVFKDLYGNKWDLLQLASP</sequence>
<dbReference type="Proteomes" id="UP000248926">
    <property type="component" value="Unassembled WGS sequence"/>
</dbReference>
<dbReference type="Pfam" id="PF00903">
    <property type="entry name" value="Glyoxalase"/>
    <property type="match status" value="1"/>
</dbReference>
<dbReference type="PROSITE" id="PS51819">
    <property type="entry name" value="VOC"/>
    <property type="match status" value="1"/>
</dbReference>
<dbReference type="PANTHER" id="PTHR36437">
    <property type="entry name" value="GLYOXALASE/BLEOMYCIN RESISTANCE PROTEIN/DIOXYGENASE"/>
    <property type="match status" value="1"/>
</dbReference>
<keyword evidence="3" id="KW-1185">Reference proteome</keyword>
<dbReference type="PANTHER" id="PTHR36437:SF2">
    <property type="entry name" value="GLYOXALASE_BLEOMYCIN RESISTANCE PROTEIN_DIOXYGENASE"/>
    <property type="match status" value="1"/>
</dbReference>
<evidence type="ECO:0000313" key="3">
    <source>
        <dbReference type="Proteomes" id="UP000248926"/>
    </source>
</evidence>
<dbReference type="CDD" id="cd07263">
    <property type="entry name" value="VOC_like"/>
    <property type="match status" value="1"/>
</dbReference>
<dbReference type="SUPFAM" id="SSF54593">
    <property type="entry name" value="Glyoxalase/Bleomycin resistance protein/Dihydroxybiphenyl dioxygenase"/>
    <property type="match status" value="1"/>
</dbReference>
<name>A0A328P5Q8_9GAMM</name>
<dbReference type="Gene3D" id="3.10.180.10">
    <property type="entry name" value="2,3-Dihydroxybiphenyl 1,2-Dioxygenase, domain 1"/>
    <property type="match status" value="1"/>
</dbReference>
<dbReference type="InterPro" id="IPR029068">
    <property type="entry name" value="Glyas_Bleomycin-R_OHBP_Dase"/>
</dbReference>
<evidence type="ECO:0000313" key="2">
    <source>
        <dbReference type="EMBL" id="RAO77597.1"/>
    </source>
</evidence>
<dbReference type="AlphaFoldDB" id="A0A328P5Q8"/>
<proteinExistence type="predicted"/>
<protein>
    <submittedName>
        <fullName evidence="2">Glyoxalase</fullName>
    </submittedName>
</protein>
<organism evidence="2 3">
    <name type="scientific">Dyella jiangningensis</name>
    <dbReference type="NCBI Taxonomy" id="1379159"/>
    <lineage>
        <taxon>Bacteria</taxon>
        <taxon>Pseudomonadati</taxon>
        <taxon>Pseudomonadota</taxon>
        <taxon>Gammaproteobacteria</taxon>
        <taxon>Lysobacterales</taxon>
        <taxon>Rhodanobacteraceae</taxon>
        <taxon>Dyella</taxon>
    </lineage>
</organism>
<accession>A0A328P5Q8</accession>
<comment type="caution">
    <text evidence="2">The sequence shown here is derived from an EMBL/GenBank/DDBJ whole genome shotgun (WGS) entry which is preliminary data.</text>
</comment>
<dbReference type="InterPro" id="IPR004360">
    <property type="entry name" value="Glyas_Fos-R_dOase_dom"/>
</dbReference>